<feature type="transmembrane region" description="Helical" evidence="1">
    <location>
        <begin position="213"/>
        <end position="236"/>
    </location>
</feature>
<keyword evidence="1" id="KW-0472">Membrane</keyword>
<feature type="transmembrane region" description="Helical" evidence="1">
    <location>
        <begin position="138"/>
        <end position="160"/>
    </location>
</feature>
<sequence length="356" mass="42573">MGLMNHMFLILGLLLYFISTFFISSTNWTESWLNLLYRHSGIFLIYLVFNNFINSADEFGIESKDMEIEKSIKSNSYSYFLTNSSVSRDLDSNIDTIDKIKGFKNSIFSKKLQEYSVFKSEIRAKKIYLNIRKNYSRYLMSFIYFPLFIIFLLIFIFIIVKKEDGKEIQSDNKKWQYKSPLETIDIILNILEIFIFSIIFVKSKMIINYECIFCFVKLINLSTIIIITLGPVINIISKFTLNNKLPNLYFTLILNSICYLSVFTLLYLRLIYSLLFKKEKCNNVRYYFVIPSKEFCYEHWSYLCDCDKELTPKEVDFKIRQYLKIYKFCSTVFEFRNNHLYIIKSSDKLNHLHEFI</sequence>
<dbReference type="OrthoDB" id="10610549at2759"/>
<evidence type="ECO:0000313" key="2">
    <source>
        <dbReference type="EMBL" id="ORY73032.1"/>
    </source>
</evidence>
<feature type="transmembrane region" description="Helical" evidence="1">
    <location>
        <begin position="7"/>
        <end position="24"/>
    </location>
</feature>
<comment type="caution">
    <text evidence="2">The sequence shown here is derived from an EMBL/GenBank/DDBJ whole genome shotgun (WGS) entry which is preliminary data.</text>
</comment>
<protein>
    <recommendedName>
        <fullName evidence="4">RGS domain-containing protein</fullName>
    </recommendedName>
</protein>
<keyword evidence="1" id="KW-0812">Transmembrane</keyword>
<reference evidence="2 3" key="1">
    <citation type="submission" date="2016-08" db="EMBL/GenBank/DDBJ databases">
        <title>A Parts List for Fungal Cellulosomes Revealed by Comparative Genomics.</title>
        <authorList>
            <consortium name="DOE Joint Genome Institute"/>
            <person name="Haitjema C.H."/>
            <person name="Gilmore S.P."/>
            <person name="Henske J.K."/>
            <person name="Solomon K.V."/>
            <person name="De Groot R."/>
            <person name="Kuo A."/>
            <person name="Mondo S.J."/>
            <person name="Salamov A.A."/>
            <person name="Labutti K."/>
            <person name="Zhao Z."/>
            <person name="Chiniquy J."/>
            <person name="Barry K."/>
            <person name="Brewer H.M."/>
            <person name="Purvine S.O."/>
            <person name="Wright A.T."/>
            <person name="Boxma B."/>
            <person name="Van Alen T."/>
            <person name="Hackstein J.H."/>
            <person name="Baker S.E."/>
            <person name="Grigoriev I.V."/>
            <person name="O'Malley M.A."/>
        </authorList>
    </citation>
    <scope>NUCLEOTIDE SEQUENCE [LARGE SCALE GENOMIC DNA]</scope>
    <source>
        <strain evidence="2 3">G1</strain>
    </source>
</reference>
<feature type="transmembrane region" description="Helical" evidence="1">
    <location>
        <begin position="248"/>
        <end position="268"/>
    </location>
</feature>
<name>A0A1Y2ENB7_9FUNG</name>
<proteinExistence type="predicted"/>
<accession>A0A1Y2ENB7</accession>
<keyword evidence="1" id="KW-1133">Transmembrane helix</keyword>
<dbReference type="EMBL" id="MCOG01000036">
    <property type="protein sequence ID" value="ORY73032.1"/>
    <property type="molecule type" value="Genomic_DNA"/>
</dbReference>
<keyword evidence="3" id="KW-1185">Reference proteome</keyword>
<feature type="transmembrane region" description="Helical" evidence="1">
    <location>
        <begin position="180"/>
        <end position="201"/>
    </location>
</feature>
<organism evidence="2 3">
    <name type="scientific">Neocallimastix californiae</name>
    <dbReference type="NCBI Taxonomy" id="1754190"/>
    <lineage>
        <taxon>Eukaryota</taxon>
        <taxon>Fungi</taxon>
        <taxon>Fungi incertae sedis</taxon>
        <taxon>Chytridiomycota</taxon>
        <taxon>Chytridiomycota incertae sedis</taxon>
        <taxon>Neocallimastigomycetes</taxon>
        <taxon>Neocallimastigales</taxon>
        <taxon>Neocallimastigaceae</taxon>
        <taxon>Neocallimastix</taxon>
    </lineage>
</organism>
<dbReference type="Proteomes" id="UP000193920">
    <property type="component" value="Unassembled WGS sequence"/>
</dbReference>
<dbReference type="AlphaFoldDB" id="A0A1Y2ENB7"/>
<feature type="transmembrane region" description="Helical" evidence="1">
    <location>
        <begin position="36"/>
        <end position="53"/>
    </location>
</feature>
<evidence type="ECO:0000313" key="3">
    <source>
        <dbReference type="Proteomes" id="UP000193920"/>
    </source>
</evidence>
<evidence type="ECO:0008006" key="4">
    <source>
        <dbReference type="Google" id="ProtNLM"/>
    </source>
</evidence>
<evidence type="ECO:0000256" key="1">
    <source>
        <dbReference type="SAM" id="Phobius"/>
    </source>
</evidence>
<gene>
    <name evidence="2" type="ORF">LY90DRAFT_503425</name>
</gene>